<dbReference type="EC" id="1.3.1.43" evidence="3"/>
<dbReference type="InterPro" id="IPR046826">
    <property type="entry name" value="PDH_N"/>
</dbReference>
<dbReference type="PANTHER" id="PTHR21363:SF0">
    <property type="entry name" value="PREPHENATE DEHYDROGENASE [NADP(+)]"/>
    <property type="match status" value="1"/>
</dbReference>
<feature type="domain" description="Prephenate/arogenate dehydrogenase" evidence="2">
    <location>
        <begin position="1"/>
        <end position="240"/>
    </location>
</feature>
<dbReference type="InterPro" id="IPR036291">
    <property type="entry name" value="NAD(P)-bd_dom_sf"/>
</dbReference>
<dbReference type="InterPro" id="IPR046825">
    <property type="entry name" value="PDH_C"/>
</dbReference>
<protein>
    <submittedName>
        <fullName evidence="3">Cyclohexadienyl dehydrogenase</fullName>
        <ecNumber evidence="3">1.3.1.43</ecNumber>
    </submittedName>
</protein>
<dbReference type="GO" id="GO:0006571">
    <property type="term" value="P:tyrosine biosynthetic process"/>
    <property type="evidence" value="ECO:0007669"/>
    <property type="project" value="InterPro"/>
</dbReference>
<gene>
    <name evidence="3" type="primary">tyrC_15</name>
    <name evidence="3" type="ORF">SDC9_122795</name>
</gene>
<comment type="caution">
    <text evidence="3">The sequence shown here is derived from an EMBL/GenBank/DDBJ whole genome shotgun (WGS) entry which is preliminary data.</text>
</comment>
<reference evidence="3" key="1">
    <citation type="submission" date="2019-08" db="EMBL/GenBank/DDBJ databases">
        <authorList>
            <person name="Kucharzyk K."/>
            <person name="Murdoch R.W."/>
            <person name="Higgins S."/>
            <person name="Loffler F."/>
        </authorList>
    </citation>
    <scope>NUCLEOTIDE SEQUENCE</scope>
</reference>
<dbReference type="GO" id="GO:0004665">
    <property type="term" value="F:prephenate dehydrogenase (NADP+) activity"/>
    <property type="evidence" value="ECO:0007669"/>
    <property type="project" value="InterPro"/>
</dbReference>
<dbReference type="GO" id="GO:0070403">
    <property type="term" value="F:NAD+ binding"/>
    <property type="evidence" value="ECO:0007669"/>
    <property type="project" value="InterPro"/>
</dbReference>
<dbReference type="Gene3D" id="1.10.3660.10">
    <property type="entry name" value="6-phosphogluconate dehydrogenase C-terminal like domain"/>
    <property type="match status" value="1"/>
</dbReference>
<dbReference type="Pfam" id="PF02153">
    <property type="entry name" value="PDH_N"/>
    <property type="match status" value="1"/>
</dbReference>
<dbReference type="SUPFAM" id="SSF48179">
    <property type="entry name" value="6-phosphogluconate dehydrogenase C-terminal domain-like"/>
    <property type="match status" value="1"/>
</dbReference>
<dbReference type="PANTHER" id="PTHR21363">
    <property type="entry name" value="PREPHENATE DEHYDROGENASE"/>
    <property type="match status" value="1"/>
</dbReference>
<dbReference type="PROSITE" id="PS51176">
    <property type="entry name" value="PDH_ADH"/>
    <property type="match status" value="1"/>
</dbReference>
<dbReference type="InterPro" id="IPR050812">
    <property type="entry name" value="Preph/Arog_dehydrog"/>
</dbReference>
<dbReference type="EMBL" id="VSSQ01026874">
    <property type="protein sequence ID" value="MPM75801.1"/>
    <property type="molecule type" value="Genomic_DNA"/>
</dbReference>
<dbReference type="Pfam" id="PF20463">
    <property type="entry name" value="PDH_C"/>
    <property type="match status" value="1"/>
</dbReference>
<evidence type="ECO:0000313" key="3">
    <source>
        <dbReference type="EMBL" id="MPM75801.1"/>
    </source>
</evidence>
<organism evidence="3">
    <name type="scientific">bioreactor metagenome</name>
    <dbReference type="NCBI Taxonomy" id="1076179"/>
    <lineage>
        <taxon>unclassified sequences</taxon>
        <taxon>metagenomes</taxon>
        <taxon>ecological metagenomes</taxon>
    </lineage>
</organism>
<proteinExistence type="predicted"/>
<dbReference type="GO" id="GO:0047794">
    <property type="term" value="F:cyclohexadienyl dehydrogenase activity"/>
    <property type="evidence" value="ECO:0007669"/>
    <property type="project" value="UniProtKB-EC"/>
</dbReference>
<evidence type="ECO:0000256" key="1">
    <source>
        <dbReference type="ARBA" id="ARBA00023002"/>
    </source>
</evidence>
<dbReference type="InterPro" id="IPR008927">
    <property type="entry name" value="6-PGluconate_DH-like_C_sf"/>
</dbReference>
<dbReference type="GO" id="GO:0008977">
    <property type="term" value="F:prephenate dehydrogenase (NAD+) activity"/>
    <property type="evidence" value="ECO:0007669"/>
    <property type="project" value="InterPro"/>
</dbReference>
<evidence type="ECO:0000259" key="2">
    <source>
        <dbReference type="PROSITE" id="PS51176"/>
    </source>
</evidence>
<dbReference type="SUPFAM" id="SSF51735">
    <property type="entry name" value="NAD(P)-binding Rossmann-fold domains"/>
    <property type="match status" value="1"/>
</dbReference>
<sequence length="240" mass="26563">MDQGVIDTPCVLPDETLKEADVIIFAVYPASIFEFVQKNISYFKASVLLTDAAGIKGDLIARIAPLLGKDMDFVSGHPMAGKEGSGFSQSSAQIFNGANYIVVSGANNNRDNVEWLKSLAMALGCKKTVEVTMEQHDKIIAYTSNLPHLLAVALVNSKSMNDDTRFFVAGSFRDATRVADINAELWTDLFLYNRDNVLDEIEMFKEELALWSEALEKGDAEKLKFMMRSAAMKRKALYNA</sequence>
<dbReference type="Gene3D" id="3.40.50.720">
    <property type="entry name" value="NAD(P)-binding Rossmann-like Domain"/>
    <property type="match status" value="1"/>
</dbReference>
<accession>A0A645CFX6</accession>
<dbReference type="InterPro" id="IPR003099">
    <property type="entry name" value="Prephen_DH"/>
</dbReference>
<dbReference type="AlphaFoldDB" id="A0A645CFX6"/>
<name>A0A645CFX6_9ZZZZ</name>
<keyword evidence="1 3" id="KW-0560">Oxidoreductase</keyword>